<name>A0A6H1ZDZ4_9ZZZZ</name>
<evidence type="ECO:0000313" key="2">
    <source>
        <dbReference type="EMBL" id="QJH96208.1"/>
    </source>
</evidence>
<proteinExistence type="predicted"/>
<accession>A0A6H1ZDZ4</accession>
<dbReference type="InterPro" id="IPR011101">
    <property type="entry name" value="DUF5131"/>
</dbReference>
<reference evidence="1" key="1">
    <citation type="submission" date="2020-03" db="EMBL/GenBank/DDBJ databases">
        <title>The deep terrestrial virosphere.</title>
        <authorList>
            <person name="Holmfeldt K."/>
            <person name="Nilsson E."/>
            <person name="Simone D."/>
            <person name="Lopez-Fernandez M."/>
            <person name="Wu X."/>
            <person name="de Brujin I."/>
            <person name="Lundin D."/>
            <person name="Andersson A."/>
            <person name="Bertilsson S."/>
            <person name="Dopson M."/>
        </authorList>
    </citation>
    <scope>NUCLEOTIDE SEQUENCE</scope>
    <source>
        <strain evidence="1">TM448A00264</strain>
        <strain evidence="2">TM448B00655</strain>
    </source>
</reference>
<organism evidence="1">
    <name type="scientific">viral metagenome</name>
    <dbReference type="NCBI Taxonomy" id="1070528"/>
    <lineage>
        <taxon>unclassified sequences</taxon>
        <taxon>metagenomes</taxon>
        <taxon>organismal metagenomes</taxon>
    </lineage>
</organism>
<dbReference type="EMBL" id="MT143994">
    <property type="protein sequence ID" value="QJA45641.1"/>
    <property type="molecule type" value="Genomic_DNA"/>
</dbReference>
<dbReference type="AlphaFoldDB" id="A0A6H1ZDZ4"/>
<protein>
    <recommendedName>
        <fullName evidence="3">Phage protein Gp37/Gp68</fullName>
    </recommendedName>
</protein>
<evidence type="ECO:0008006" key="3">
    <source>
        <dbReference type="Google" id="ProtNLM"/>
    </source>
</evidence>
<dbReference type="Pfam" id="PF07505">
    <property type="entry name" value="DUF5131"/>
    <property type="match status" value="1"/>
</dbReference>
<dbReference type="EMBL" id="MT144643">
    <property type="protein sequence ID" value="QJH96208.1"/>
    <property type="molecule type" value="Genomic_DNA"/>
</dbReference>
<sequence length="268" mass="30036">MPSKIEWTDETWNPITGCTKISPGCKNCYAERMAKRLAGRCGYPKDSPFEVALHPDKLDQPLRWRKPRRVFVCSMGDLFHEDVPTPWIYDVFQRMESCPQHIFMLLTKRPERMRSMVMGGVTGWETSHREHIWLGVTAENQEQADKRIPVLLSIPAAVRFVSVEPMLSTVDLCHLQPNDPPVEIDALNGTHGVTRPHGGKSAKLDWVICGGESGPGARPMHPDWARGLRDQCVGAGVPFFFKQGPGDDGIVVKLPVLDGKTWGQCPEE</sequence>
<evidence type="ECO:0000313" key="1">
    <source>
        <dbReference type="EMBL" id="QJA45641.1"/>
    </source>
</evidence>
<gene>
    <name evidence="1" type="ORF">TM448A00264_0019</name>
    <name evidence="2" type="ORF">TM448B00655_0011</name>
</gene>